<gene>
    <name evidence="2" type="ORF">CEXT_113751</name>
</gene>
<feature type="transmembrane region" description="Helical" evidence="1">
    <location>
        <begin position="21"/>
        <end position="40"/>
    </location>
</feature>
<evidence type="ECO:0000313" key="2">
    <source>
        <dbReference type="EMBL" id="GIY12930.1"/>
    </source>
</evidence>
<keyword evidence="3" id="KW-1185">Reference proteome</keyword>
<sequence length="105" mass="12083">MVQVTAPEGTRRLLEIMMDSFFFFSYSGCVITQWVIRVPVSQSSHWALSLIVVQKGFLSSSSLFFELRLSCRCEYSRNLVHAYRWDIIKRSTRGDFGVYLSSAGK</sequence>
<organism evidence="2 3">
    <name type="scientific">Caerostris extrusa</name>
    <name type="common">Bark spider</name>
    <name type="synonym">Caerostris bankana</name>
    <dbReference type="NCBI Taxonomy" id="172846"/>
    <lineage>
        <taxon>Eukaryota</taxon>
        <taxon>Metazoa</taxon>
        <taxon>Ecdysozoa</taxon>
        <taxon>Arthropoda</taxon>
        <taxon>Chelicerata</taxon>
        <taxon>Arachnida</taxon>
        <taxon>Araneae</taxon>
        <taxon>Araneomorphae</taxon>
        <taxon>Entelegynae</taxon>
        <taxon>Araneoidea</taxon>
        <taxon>Araneidae</taxon>
        <taxon>Caerostris</taxon>
    </lineage>
</organism>
<dbReference type="Proteomes" id="UP001054945">
    <property type="component" value="Unassembled WGS sequence"/>
</dbReference>
<dbReference type="EMBL" id="BPLR01006866">
    <property type="protein sequence ID" value="GIY12930.1"/>
    <property type="molecule type" value="Genomic_DNA"/>
</dbReference>
<keyword evidence="1" id="KW-0812">Transmembrane</keyword>
<proteinExistence type="predicted"/>
<accession>A0AAV4QTY9</accession>
<protein>
    <submittedName>
        <fullName evidence="2">Uncharacterized protein</fullName>
    </submittedName>
</protein>
<feature type="transmembrane region" description="Helical" evidence="1">
    <location>
        <begin position="46"/>
        <end position="67"/>
    </location>
</feature>
<reference evidence="2 3" key="1">
    <citation type="submission" date="2021-06" db="EMBL/GenBank/DDBJ databases">
        <title>Caerostris extrusa draft genome.</title>
        <authorList>
            <person name="Kono N."/>
            <person name="Arakawa K."/>
        </authorList>
    </citation>
    <scope>NUCLEOTIDE SEQUENCE [LARGE SCALE GENOMIC DNA]</scope>
</reference>
<keyword evidence="1" id="KW-0472">Membrane</keyword>
<evidence type="ECO:0000313" key="3">
    <source>
        <dbReference type="Proteomes" id="UP001054945"/>
    </source>
</evidence>
<dbReference type="AlphaFoldDB" id="A0AAV4QTY9"/>
<name>A0AAV4QTY9_CAEEX</name>
<comment type="caution">
    <text evidence="2">The sequence shown here is derived from an EMBL/GenBank/DDBJ whole genome shotgun (WGS) entry which is preliminary data.</text>
</comment>
<keyword evidence="1" id="KW-1133">Transmembrane helix</keyword>
<evidence type="ECO:0000256" key="1">
    <source>
        <dbReference type="SAM" id="Phobius"/>
    </source>
</evidence>